<feature type="binding site" evidence="9">
    <location>
        <position position="13"/>
    </location>
    <ligand>
        <name>Mg(2+)</name>
        <dbReference type="ChEBI" id="CHEBI:18420"/>
        <note>catalytic</note>
    </ligand>
</feature>
<protein>
    <recommendedName>
        <fullName evidence="9">CRISPR-associated endoribonuclease Cas2</fullName>
        <ecNumber evidence="9">3.1.-.-</ecNumber>
    </recommendedName>
</protein>
<evidence type="ECO:0000256" key="9">
    <source>
        <dbReference type="HAMAP-Rule" id="MF_01471"/>
    </source>
</evidence>
<organism evidence="10 11">
    <name type="scientific">Sporotomaculum syntrophicum</name>
    <dbReference type="NCBI Taxonomy" id="182264"/>
    <lineage>
        <taxon>Bacteria</taxon>
        <taxon>Bacillati</taxon>
        <taxon>Bacillota</taxon>
        <taxon>Clostridia</taxon>
        <taxon>Eubacteriales</taxon>
        <taxon>Desulfallaceae</taxon>
        <taxon>Sporotomaculum</taxon>
    </lineage>
</organism>
<dbReference type="EMBL" id="LSRS01000008">
    <property type="protein sequence ID" value="KAF1083925.1"/>
    <property type="molecule type" value="Genomic_DNA"/>
</dbReference>
<sequence>MGQNKLWHLVAYDIRDPNRLRRVAKHLKGYGERIQFSVFRCRLSNREVERLRWELSKYMTSEDDLIIIGLCSSCVSRLRKSTGDGWPDEPPSFEII</sequence>
<reference evidence="10" key="1">
    <citation type="submission" date="2016-02" db="EMBL/GenBank/DDBJ databases">
        <title>Draft Genome Sequence of Sporotomaculum syntrophicum Strain FB, a Syntrophic Benzoate Degrader.</title>
        <authorList>
            <person name="Nobu M.K."/>
            <person name="Narihiro T."/>
            <person name="Qiu Y.-L."/>
            <person name="Ohashi A."/>
            <person name="Liu W.-T."/>
            <person name="Yuji S."/>
        </authorList>
    </citation>
    <scope>NUCLEOTIDE SEQUENCE</scope>
    <source>
        <strain evidence="10">FB</strain>
    </source>
</reference>
<name>A0A9D2WM48_9FIRM</name>
<evidence type="ECO:0000256" key="3">
    <source>
        <dbReference type="ARBA" id="ARBA00022722"/>
    </source>
</evidence>
<dbReference type="Pfam" id="PF09827">
    <property type="entry name" value="CRISPR_Cas2"/>
    <property type="match status" value="1"/>
</dbReference>
<dbReference type="GO" id="GO:0016787">
    <property type="term" value="F:hydrolase activity"/>
    <property type="evidence" value="ECO:0007669"/>
    <property type="project" value="UniProtKB-KW"/>
</dbReference>
<evidence type="ECO:0000256" key="6">
    <source>
        <dbReference type="ARBA" id="ARBA00022801"/>
    </source>
</evidence>
<dbReference type="CDD" id="cd09725">
    <property type="entry name" value="Cas2_I_II_III"/>
    <property type="match status" value="1"/>
</dbReference>
<evidence type="ECO:0000256" key="8">
    <source>
        <dbReference type="ARBA" id="ARBA00023118"/>
    </source>
</evidence>
<dbReference type="AlphaFoldDB" id="A0A9D2WM48"/>
<evidence type="ECO:0000256" key="4">
    <source>
        <dbReference type="ARBA" id="ARBA00022723"/>
    </source>
</evidence>
<dbReference type="GO" id="GO:0046872">
    <property type="term" value="F:metal ion binding"/>
    <property type="evidence" value="ECO:0007669"/>
    <property type="project" value="UniProtKB-UniRule"/>
</dbReference>
<comment type="function">
    <text evidence="9">CRISPR (clustered regularly interspaced short palindromic repeat), is an adaptive immune system that provides protection against mobile genetic elements (viruses, transposable elements and conjugative plasmids). CRISPR clusters contain sequences complementary to antecedent mobile elements and target invading nucleic acids. CRISPR clusters are transcribed and processed into CRISPR RNA (crRNA). Functions as a ssRNA-specific endoribonuclease. Involved in the integration of spacer DNA into the CRISPR cassette.</text>
</comment>
<dbReference type="SUPFAM" id="SSF143430">
    <property type="entry name" value="TTP0101/SSO1404-like"/>
    <property type="match status" value="1"/>
</dbReference>
<dbReference type="OrthoDB" id="9798176at2"/>
<gene>
    <name evidence="10" type="primary">cas2_1</name>
    <name evidence="9" type="synonym">cas2</name>
    <name evidence="10" type="ORF">SPSYN_02837</name>
</gene>
<keyword evidence="5 9" id="KW-0255">Endonuclease</keyword>
<evidence type="ECO:0000256" key="7">
    <source>
        <dbReference type="ARBA" id="ARBA00022842"/>
    </source>
</evidence>
<keyword evidence="11" id="KW-1185">Reference proteome</keyword>
<dbReference type="InterPro" id="IPR019199">
    <property type="entry name" value="Virulence_VapD/CRISPR_Cas2"/>
</dbReference>
<dbReference type="NCBIfam" id="TIGR01573">
    <property type="entry name" value="cas2"/>
    <property type="match status" value="1"/>
</dbReference>
<dbReference type="Gene3D" id="3.30.70.240">
    <property type="match status" value="1"/>
</dbReference>
<keyword evidence="7 9" id="KW-0460">Magnesium</keyword>
<dbReference type="HAMAP" id="MF_01471">
    <property type="entry name" value="Cas2"/>
    <property type="match status" value="1"/>
</dbReference>
<dbReference type="Proteomes" id="UP000798488">
    <property type="component" value="Unassembled WGS sequence"/>
</dbReference>
<proteinExistence type="inferred from homology"/>
<dbReference type="GO" id="GO:0051607">
    <property type="term" value="P:defense response to virus"/>
    <property type="evidence" value="ECO:0007669"/>
    <property type="project" value="UniProtKB-UniRule"/>
</dbReference>
<evidence type="ECO:0000256" key="5">
    <source>
        <dbReference type="ARBA" id="ARBA00022759"/>
    </source>
</evidence>
<dbReference type="GO" id="GO:0043571">
    <property type="term" value="P:maintenance of CRISPR repeat elements"/>
    <property type="evidence" value="ECO:0007669"/>
    <property type="project" value="UniProtKB-UniRule"/>
</dbReference>
<comment type="subunit">
    <text evidence="9">Homodimer, forms a heterotetramer with a Cas1 homodimer.</text>
</comment>
<evidence type="ECO:0000256" key="1">
    <source>
        <dbReference type="ARBA" id="ARBA00001946"/>
    </source>
</evidence>
<dbReference type="PANTHER" id="PTHR34405">
    <property type="entry name" value="CRISPR-ASSOCIATED ENDORIBONUCLEASE CAS2"/>
    <property type="match status" value="1"/>
</dbReference>
<evidence type="ECO:0000313" key="11">
    <source>
        <dbReference type="Proteomes" id="UP000798488"/>
    </source>
</evidence>
<comment type="caution">
    <text evidence="10">The sequence shown here is derived from an EMBL/GenBank/DDBJ whole genome shotgun (WGS) entry which is preliminary data.</text>
</comment>
<keyword evidence="3 9" id="KW-0540">Nuclease</keyword>
<dbReference type="InterPro" id="IPR021127">
    <property type="entry name" value="CRISPR_associated_Cas2"/>
</dbReference>
<keyword evidence="8 9" id="KW-0051">Antiviral defense</keyword>
<dbReference type="GO" id="GO:0004521">
    <property type="term" value="F:RNA endonuclease activity"/>
    <property type="evidence" value="ECO:0007669"/>
    <property type="project" value="InterPro"/>
</dbReference>
<dbReference type="RefSeq" id="WP_161823115.1">
    <property type="nucleotide sequence ID" value="NZ_LSRS01000008.1"/>
</dbReference>
<comment type="similarity">
    <text evidence="2 9">Belongs to the CRISPR-associated endoribonuclease Cas2 protein family.</text>
</comment>
<evidence type="ECO:0000313" key="10">
    <source>
        <dbReference type="EMBL" id="KAF1083925.1"/>
    </source>
</evidence>
<evidence type="ECO:0000256" key="2">
    <source>
        <dbReference type="ARBA" id="ARBA00009959"/>
    </source>
</evidence>
<accession>A0A9D2WM48</accession>
<comment type="cofactor">
    <cofactor evidence="1 9">
        <name>Mg(2+)</name>
        <dbReference type="ChEBI" id="CHEBI:18420"/>
    </cofactor>
</comment>
<dbReference type="PANTHER" id="PTHR34405:SF3">
    <property type="entry name" value="CRISPR-ASSOCIATED ENDORIBONUCLEASE CAS2 3"/>
    <property type="match status" value="1"/>
</dbReference>
<dbReference type="EC" id="3.1.-.-" evidence="9"/>
<keyword evidence="6 9" id="KW-0378">Hydrolase</keyword>
<keyword evidence="4 9" id="KW-0479">Metal-binding</keyword>